<feature type="signal peptide" evidence="1">
    <location>
        <begin position="1"/>
        <end position="26"/>
    </location>
</feature>
<dbReference type="HOGENOM" id="CLU_028180_0_0_10"/>
<dbReference type="EMBL" id="AGEK01000043">
    <property type="protein sequence ID" value="EHO66175.1"/>
    <property type="molecule type" value="Genomic_DNA"/>
</dbReference>
<reference evidence="2 3" key="1">
    <citation type="submission" date="2011-12" db="EMBL/GenBank/DDBJ databases">
        <title>The Genome Sequence of Prevotella maculosa OT 289.</title>
        <authorList>
            <consortium name="The Broad Institute Genome Sequencing Platform"/>
            <person name="Earl A."/>
            <person name="Ward D."/>
            <person name="Feldgarden M."/>
            <person name="Gevers D."/>
            <person name="Izard J."/>
            <person name="Blanton J.M."/>
            <person name="Mathney J."/>
            <person name="Tanner A.C."/>
            <person name="Dewhirst F.E."/>
            <person name="Young S.K."/>
            <person name="Zeng Q."/>
            <person name="Gargeya S."/>
            <person name="Fitzgerald M."/>
            <person name="Haas B."/>
            <person name="Abouelleil A."/>
            <person name="Alvarado L."/>
            <person name="Arachchi H.M."/>
            <person name="Berlin A."/>
            <person name="Chapman S.B."/>
            <person name="Gearin G."/>
            <person name="Goldberg J."/>
            <person name="Griggs A."/>
            <person name="Gujja S."/>
            <person name="Hansen M."/>
            <person name="Heiman D."/>
            <person name="Howarth C."/>
            <person name="Larimer J."/>
            <person name="Lui A."/>
            <person name="MacDonald P.J.P."/>
            <person name="McCowen C."/>
            <person name="Montmayeur A."/>
            <person name="Murphy C."/>
            <person name="Neiman D."/>
            <person name="Pearson M."/>
            <person name="Priest M."/>
            <person name="Roberts A."/>
            <person name="Saif S."/>
            <person name="Shea T."/>
            <person name="Sisk P."/>
            <person name="Stolte C."/>
            <person name="Sykes S."/>
            <person name="Wortman J."/>
            <person name="Nusbaum C."/>
            <person name="Birren B."/>
        </authorList>
    </citation>
    <scope>NUCLEOTIDE SEQUENCE [LARGE SCALE GENOMIC DNA]</scope>
    <source>
        <strain evidence="2 3">OT 289</strain>
    </source>
</reference>
<feature type="chain" id="PRO_5003551013" description="Fibrobacter succinogenes major paralogous domain-containing protein" evidence="1">
    <location>
        <begin position="27"/>
        <end position="581"/>
    </location>
</feature>
<evidence type="ECO:0000313" key="3">
    <source>
        <dbReference type="Proteomes" id="UP000003167"/>
    </source>
</evidence>
<comment type="caution">
    <text evidence="2">The sequence shown here is derived from an EMBL/GenBank/DDBJ whole genome shotgun (WGS) entry which is preliminary data.</text>
</comment>
<dbReference type="AlphaFoldDB" id="H1HQF4"/>
<dbReference type="PROSITE" id="PS51257">
    <property type="entry name" value="PROKAR_LIPOPROTEIN"/>
    <property type="match status" value="1"/>
</dbReference>
<sequence length="581" mass="62823">MKFKVNQNSMKKILFIAGLVSTMLLAACSSEESVVKEDGKVNAAKGITFRLTEEAFVPGVTNNGKAGAKGTRAIETQTVNLGNGLVAEVSLEPDTADMAPAATGVTRATVSDGHYTIYAVDASNVRHDGIKGTMTSGVFTPDVAGQEWFLNGGETYTFVCINDAVTDNGTGLRYTYSMPAGINQNAMIGVTTHTVSNTEHDVVAFTMRHQNARIRYQVTSYTTPCVGAKFGIGGSVSGTGYGITDYDVKGTQTARSGGFLAISFGPITMTADHPMTYSSIVETYKTSTPYVYYPDAFPLMYAQYTMSSGTLYGESLQAKVFPTALMNSTTLQKNHSYVYNIKVKPSVLYLFQDGTVGTLADKGTRTPIGVVVKEKTATEEGTAVALKEATVSGNNDFTYSTPYGSSSMFATTNSTTYADINDGQNDVNGYKWTWEAASNPHDHVVKANKYQDYTPYYAAGHYVPDVAVTGANVGHWYLPALGDWALLFKALDRWTPTPNTTYPKSGTFPWDKTKVNAAFTAAGGKGLFAFGPYGYLIYWTSTEYTQTMMFPYLYGISGNTINIDANAKHNITGKVRPFVHF</sequence>
<organism evidence="2 3">
    <name type="scientific">Segatella maculosa OT 289</name>
    <dbReference type="NCBI Taxonomy" id="999422"/>
    <lineage>
        <taxon>Bacteria</taxon>
        <taxon>Pseudomonadati</taxon>
        <taxon>Bacteroidota</taxon>
        <taxon>Bacteroidia</taxon>
        <taxon>Bacteroidales</taxon>
        <taxon>Prevotellaceae</taxon>
        <taxon>Segatella</taxon>
    </lineage>
</organism>
<keyword evidence="3" id="KW-1185">Reference proteome</keyword>
<accession>H1HQF4</accession>
<gene>
    <name evidence="2" type="ORF">HMPREF9944_02398</name>
</gene>
<proteinExistence type="predicted"/>
<dbReference type="STRING" id="999422.HMPREF9944_02398"/>
<evidence type="ECO:0008006" key="4">
    <source>
        <dbReference type="Google" id="ProtNLM"/>
    </source>
</evidence>
<dbReference type="Proteomes" id="UP000003167">
    <property type="component" value="Unassembled WGS sequence"/>
</dbReference>
<keyword evidence="1" id="KW-0732">Signal</keyword>
<name>H1HQF4_9BACT</name>
<protein>
    <recommendedName>
        <fullName evidence="4">Fibrobacter succinogenes major paralogous domain-containing protein</fullName>
    </recommendedName>
</protein>
<dbReference type="PATRIC" id="fig|999422.3.peg.2513"/>
<evidence type="ECO:0000256" key="1">
    <source>
        <dbReference type="SAM" id="SignalP"/>
    </source>
</evidence>
<evidence type="ECO:0000313" key="2">
    <source>
        <dbReference type="EMBL" id="EHO66175.1"/>
    </source>
</evidence>